<dbReference type="EMBL" id="LYBM01000001">
    <property type="protein sequence ID" value="ODA36230.1"/>
    <property type="molecule type" value="Genomic_DNA"/>
</dbReference>
<dbReference type="InterPro" id="IPR013783">
    <property type="entry name" value="Ig-like_fold"/>
</dbReference>
<reference evidence="2 3" key="1">
    <citation type="submission" date="2016-05" db="EMBL/GenBank/DDBJ databases">
        <title>Genomic Taxonomy of the Vibrionaceae.</title>
        <authorList>
            <person name="Gomez-Gil B."/>
            <person name="Enciso-Ibarra J."/>
        </authorList>
    </citation>
    <scope>NUCLEOTIDE SEQUENCE [LARGE SCALE GENOMIC DNA]</scope>
    <source>
        <strain evidence="2 3">CAIM 1920</strain>
    </source>
</reference>
<dbReference type="PANTHER" id="PTHR24260:SF132">
    <property type="entry name" value="PEPTIDASE S1 DOMAIN-CONTAINING PROTEIN"/>
    <property type="match status" value="1"/>
</dbReference>
<dbReference type="InterPro" id="IPR043504">
    <property type="entry name" value="Peptidase_S1_PA_chymotrypsin"/>
</dbReference>
<comment type="caution">
    <text evidence="2">The sequence shown here is derived from an EMBL/GenBank/DDBJ whole genome shotgun (WGS) entry which is preliminary data.</text>
</comment>
<dbReference type="SMART" id="SM00020">
    <property type="entry name" value="Tryp_SPc"/>
    <property type="match status" value="1"/>
</dbReference>
<evidence type="ECO:0000313" key="2">
    <source>
        <dbReference type="EMBL" id="ODA36230.1"/>
    </source>
</evidence>
<dbReference type="RefSeq" id="WP_068898333.1">
    <property type="nucleotide sequence ID" value="NZ_LYBM01000001.1"/>
</dbReference>
<dbReference type="SUPFAM" id="SSF50494">
    <property type="entry name" value="Trypsin-like serine proteases"/>
    <property type="match status" value="1"/>
</dbReference>
<dbReference type="OrthoDB" id="9952310at2"/>
<dbReference type="InterPro" id="IPR051333">
    <property type="entry name" value="CLIP_Serine_Protease"/>
</dbReference>
<dbReference type="STRING" id="1080227.A8L45_01095"/>
<dbReference type="Proteomes" id="UP000094936">
    <property type="component" value="Unassembled WGS sequence"/>
</dbReference>
<organism evidence="2 3">
    <name type="scientific">Veronia pacifica</name>
    <dbReference type="NCBI Taxonomy" id="1080227"/>
    <lineage>
        <taxon>Bacteria</taxon>
        <taxon>Pseudomonadati</taxon>
        <taxon>Pseudomonadota</taxon>
        <taxon>Gammaproteobacteria</taxon>
        <taxon>Vibrionales</taxon>
        <taxon>Vibrionaceae</taxon>
        <taxon>Veronia</taxon>
    </lineage>
</organism>
<protein>
    <recommendedName>
        <fullName evidence="1">Peptidase S1 domain-containing protein</fullName>
    </recommendedName>
</protein>
<dbReference type="GO" id="GO:0006508">
    <property type="term" value="P:proteolysis"/>
    <property type="evidence" value="ECO:0007669"/>
    <property type="project" value="InterPro"/>
</dbReference>
<dbReference type="InterPro" id="IPR001254">
    <property type="entry name" value="Trypsin_dom"/>
</dbReference>
<evidence type="ECO:0000313" key="3">
    <source>
        <dbReference type="Proteomes" id="UP000094936"/>
    </source>
</evidence>
<dbReference type="PANTHER" id="PTHR24260">
    <property type="match status" value="1"/>
</dbReference>
<proteinExistence type="predicted"/>
<name>A0A1C3ESJ4_9GAMM</name>
<sequence>MRTITRIFSVATFRPMPLLLFLWSSVAVLLFSTEISANENRNLSETRATVKQQAVWPFVVAIVRSEQSVVLDELKCYGALIHKRYVVIPGICLSSSDTDGKVDAIVGFTKFGSDQGTQRIKEKKRYFFSEGADSDDNAQVNNIVLIELTKDADASPIILELDQETNTGTAAFSRVSSLDIGQIPPVIKFRTTEFTTVRDEDCSSGYFNPSTYVCAKPTNDEDSSASCLFDRGSPLIVDNNGLRKLIGIYTGTTCAINTAYYRLSDFKDKIEAIIGGENVNNDQALELEYLSEGQTTQELKISNNVNLSFSITSVTTPSDITLLENNCEDKTLSPGSSCDLRVKINVVGGDQTKTIDIQTDAVALPSFIVTTRYEGLIEGSNSLVNMVELRGREDSRVPVKVYVNQNPWQTDGTDVFPAAIEQGQKSVIMFTDLNERRFQFEIKAQSNSQQTLVRLLKNQTLVGEVKDTGGTYQAKNFPDSTVFVFEYVPSSSDNDEVKVQKISAGTISLIPFALLLLFAGSKRRSNVS</sequence>
<gene>
    <name evidence="2" type="ORF">A8L45_01095</name>
</gene>
<dbReference type="Gene3D" id="2.40.10.10">
    <property type="entry name" value="Trypsin-like serine proteases"/>
    <property type="match status" value="1"/>
</dbReference>
<dbReference type="PROSITE" id="PS50240">
    <property type="entry name" value="TRYPSIN_DOM"/>
    <property type="match status" value="1"/>
</dbReference>
<dbReference type="Gene3D" id="2.60.40.10">
    <property type="entry name" value="Immunoglobulins"/>
    <property type="match status" value="1"/>
</dbReference>
<dbReference type="GO" id="GO:0004252">
    <property type="term" value="F:serine-type endopeptidase activity"/>
    <property type="evidence" value="ECO:0007669"/>
    <property type="project" value="InterPro"/>
</dbReference>
<keyword evidence="3" id="KW-1185">Reference proteome</keyword>
<dbReference type="InterPro" id="IPR009003">
    <property type="entry name" value="Peptidase_S1_PA"/>
</dbReference>
<accession>A0A1C3ESJ4</accession>
<feature type="domain" description="Peptidase S1" evidence="1">
    <location>
        <begin position="35"/>
        <end position="275"/>
    </location>
</feature>
<dbReference type="AlphaFoldDB" id="A0A1C3ESJ4"/>
<evidence type="ECO:0000259" key="1">
    <source>
        <dbReference type="PROSITE" id="PS50240"/>
    </source>
</evidence>